<evidence type="ECO:0000256" key="9">
    <source>
        <dbReference type="ARBA" id="ARBA00023204"/>
    </source>
</evidence>
<keyword evidence="14" id="KW-1185">Reference proteome</keyword>
<dbReference type="PRINTS" id="PR00502">
    <property type="entry name" value="NUDIXFAMILY"/>
</dbReference>
<evidence type="ECO:0000256" key="11">
    <source>
        <dbReference type="ARBA" id="ARBA00038905"/>
    </source>
</evidence>
<dbReference type="PANTHER" id="PTHR47707">
    <property type="entry name" value="8-OXO-DGTP DIPHOSPHATASE"/>
    <property type="match status" value="1"/>
</dbReference>
<organism evidence="13 14">
    <name type="scientific">Thermophilibacter provencensis</name>
    <dbReference type="NCBI Taxonomy" id="1852386"/>
    <lineage>
        <taxon>Bacteria</taxon>
        <taxon>Bacillati</taxon>
        <taxon>Actinomycetota</taxon>
        <taxon>Coriobacteriia</taxon>
        <taxon>Coriobacteriales</taxon>
        <taxon>Atopobiaceae</taxon>
        <taxon>Thermophilibacter</taxon>
    </lineage>
</organism>
<keyword evidence="8" id="KW-0460">Magnesium</keyword>
<keyword evidence="4" id="KW-0235">DNA replication</keyword>
<gene>
    <name evidence="13" type="ORF">QUW25_08660</name>
</gene>
<comment type="similarity">
    <text evidence="2">Belongs to the Nudix hydrolase family.</text>
</comment>
<comment type="caution">
    <text evidence="13">The sequence shown here is derived from an EMBL/GenBank/DDBJ whole genome shotgun (WGS) entry which is preliminary data.</text>
</comment>
<feature type="domain" description="Nudix hydrolase" evidence="12">
    <location>
        <begin position="1"/>
        <end position="128"/>
    </location>
</feature>
<evidence type="ECO:0000256" key="1">
    <source>
        <dbReference type="ARBA" id="ARBA00001946"/>
    </source>
</evidence>
<keyword evidence="5" id="KW-0479">Metal-binding</keyword>
<keyword evidence="3" id="KW-0515">Mutator protein</keyword>
<keyword evidence="7 13" id="KW-0378">Hydrolase</keyword>
<evidence type="ECO:0000256" key="8">
    <source>
        <dbReference type="ARBA" id="ARBA00022842"/>
    </source>
</evidence>
<keyword evidence="9" id="KW-0234">DNA repair</keyword>
<reference evidence="14" key="2">
    <citation type="submission" date="2023-06" db="EMBL/GenBank/DDBJ databases">
        <title>Identification and characterization of horizontal gene transfer across gut microbiota members of farm animals based on homology search.</title>
        <authorList>
            <person name="Zeman M."/>
            <person name="Kubasova T."/>
            <person name="Jahodarova E."/>
            <person name="Nykrynova M."/>
            <person name="Rychlik I."/>
        </authorList>
    </citation>
    <scope>NUCLEOTIDE SEQUENCE [LARGE SCALE GENOMIC DNA]</scope>
    <source>
        <strain evidence="14">153_Feed</strain>
    </source>
</reference>
<dbReference type="PANTHER" id="PTHR47707:SF1">
    <property type="entry name" value="NUDIX HYDROLASE FAMILY PROTEIN"/>
    <property type="match status" value="1"/>
</dbReference>
<evidence type="ECO:0000259" key="12">
    <source>
        <dbReference type="PROSITE" id="PS51462"/>
    </source>
</evidence>
<dbReference type="CDD" id="cd03425">
    <property type="entry name" value="NUDIX_MutT_NudA_like"/>
    <property type="match status" value="1"/>
</dbReference>
<dbReference type="PROSITE" id="PS51462">
    <property type="entry name" value="NUDIX"/>
    <property type="match status" value="1"/>
</dbReference>
<dbReference type="Gene3D" id="3.90.79.10">
    <property type="entry name" value="Nucleoside Triphosphate Pyrophosphohydrolase"/>
    <property type="match status" value="1"/>
</dbReference>
<reference evidence="13 14" key="1">
    <citation type="submission" date="2023-06" db="EMBL/GenBank/DDBJ databases">
        <title>Identification and characterization of horizontal gene transfer across gut microbiota members of farm animals based on homology search.</title>
        <authorList>
            <person name="Schwarzerova J."/>
            <person name="Nykrynova M."/>
            <person name="Jureckova K."/>
            <person name="Cejkova D."/>
            <person name="Rychlik I."/>
        </authorList>
    </citation>
    <scope>NUCLEOTIDE SEQUENCE [LARGE SCALE GENOMIC DNA]</scope>
    <source>
        <strain evidence="13 14">153_Feed</strain>
    </source>
</reference>
<dbReference type="GO" id="GO:0016787">
    <property type="term" value="F:hydrolase activity"/>
    <property type="evidence" value="ECO:0007669"/>
    <property type="project" value="UniProtKB-KW"/>
</dbReference>
<comment type="cofactor">
    <cofactor evidence="1">
        <name>Mg(2+)</name>
        <dbReference type="ChEBI" id="CHEBI:18420"/>
    </cofactor>
</comment>
<dbReference type="EMBL" id="JAUDEA010000016">
    <property type="protein sequence ID" value="MDM8271733.1"/>
    <property type="molecule type" value="Genomic_DNA"/>
</dbReference>
<evidence type="ECO:0000256" key="7">
    <source>
        <dbReference type="ARBA" id="ARBA00022801"/>
    </source>
</evidence>
<evidence type="ECO:0000256" key="10">
    <source>
        <dbReference type="ARBA" id="ARBA00035861"/>
    </source>
</evidence>
<comment type="catalytic activity">
    <reaction evidence="10">
        <text>8-oxo-dGTP + H2O = 8-oxo-dGMP + diphosphate + H(+)</text>
        <dbReference type="Rhea" id="RHEA:31575"/>
        <dbReference type="ChEBI" id="CHEBI:15377"/>
        <dbReference type="ChEBI" id="CHEBI:15378"/>
        <dbReference type="ChEBI" id="CHEBI:33019"/>
        <dbReference type="ChEBI" id="CHEBI:63224"/>
        <dbReference type="ChEBI" id="CHEBI:77896"/>
        <dbReference type="EC" id="3.6.1.55"/>
    </reaction>
</comment>
<evidence type="ECO:0000313" key="13">
    <source>
        <dbReference type="EMBL" id="MDM8271733.1"/>
    </source>
</evidence>
<dbReference type="Pfam" id="PF00293">
    <property type="entry name" value="NUDIX"/>
    <property type="match status" value="1"/>
</dbReference>
<reference evidence="13 14" key="3">
    <citation type="submission" date="2023-06" db="EMBL/GenBank/DDBJ databases">
        <authorList>
            <person name="Zeman M."/>
            <person name="Kubasova T."/>
            <person name="Jahodarova E."/>
            <person name="Nykrynova M."/>
            <person name="Rychlik I."/>
        </authorList>
    </citation>
    <scope>NUCLEOTIDE SEQUENCE [LARGE SCALE GENOMIC DNA]</scope>
    <source>
        <strain evidence="13 14">153_Feed</strain>
    </source>
</reference>
<sequence>MNIHVAAALINQDGRLLAAQRSTGSQAGAWELPGGKVEEGESSVEALRREIGEELSCEVRSAWLYDTVEFDYPEFHLTMDCYITRLDPEAHPSCDPEVHSELRWLARDELFDVEWLPADVDLLRGLAYYWDEAFSDQLL</sequence>
<evidence type="ECO:0000256" key="6">
    <source>
        <dbReference type="ARBA" id="ARBA00022763"/>
    </source>
</evidence>
<proteinExistence type="inferred from homology"/>
<dbReference type="EC" id="3.6.1.55" evidence="11"/>
<evidence type="ECO:0000256" key="2">
    <source>
        <dbReference type="ARBA" id="ARBA00005582"/>
    </source>
</evidence>
<dbReference type="InterPro" id="IPR015797">
    <property type="entry name" value="NUDIX_hydrolase-like_dom_sf"/>
</dbReference>
<evidence type="ECO:0000256" key="5">
    <source>
        <dbReference type="ARBA" id="ARBA00022723"/>
    </source>
</evidence>
<dbReference type="Proteomes" id="UP001529256">
    <property type="component" value="Unassembled WGS sequence"/>
</dbReference>
<dbReference type="InterPro" id="IPR047127">
    <property type="entry name" value="MutT-like"/>
</dbReference>
<accession>A0ABT7V561</accession>
<dbReference type="SUPFAM" id="SSF55811">
    <property type="entry name" value="Nudix"/>
    <property type="match status" value="1"/>
</dbReference>
<evidence type="ECO:0000256" key="3">
    <source>
        <dbReference type="ARBA" id="ARBA00022457"/>
    </source>
</evidence>
<keyword evidence="6" id="KW-0227">DNA damage</keyword>
<evidence type="ECO:0000256" key="4">
    <source>
        <dbReference type="ARBA" id="ARBA00022705"/>
    </source>
</evidence>
<protein>
    <recommendedName>
        <fullName evidence="11">8-oxo-dGTP diphosphatase</fullName>
        <ecNumber evidence="11">3.6.1.55</ecNumber>
    </recommendedName>
</protein>
<dbReference type="RefSeq" id="WP_289511810.1">
    <property type="nucleotide sequence ID" value="NZ_JAUDEA010000016.1"/>
</dbReference>
<evidence type="ECO:0000313" key="14">
    <source>
        <dbReference type="Proteomes" id="UP001529256"/>
    </source>
</evidence>
<name>A0ABT7V561_9ACTN</name>
<dbReference type="InterPro" id="IPR000086">
    <property type="entry name" value="NUDIX_hydrolase_dom"/>
</dbReference>
<dbReference type="InterPro" id="IPR020476">
    <property type="entry name" value="Nudix_hydrolase"/>
</dbReference>